<feature type="compositionally biased region" description="Polar residues" evidence="2">
    <location>
        <begin position="569"/>
        <end position="579"/>
    </location>
</feature>
<evidence type="ECO:0000256" key="1">
    <source>
        <dbReference type="SAM" id="Coils"/>
    </source>
</evidence>
<name>A0A8X7MYK0_9BASI</name>
<accession>A0A8X7MYK0</accession>
<proteinExistence type="predicted"/>
<keyword evidence="4" id="KW-1185">Reference proteome</keyword>
<feature type="region of interest" description="Disordered" evidence="2">
    <location>
        <begin position="880"/>
        <end position="899"/>
    </location>
</feature>
<dbReference type="Gene3D" id="1.20.58.1520">
    <property type="match status" value="1"/>
</dbReference>
<reference evidence="3" key="1">
    <citation type="submission" date="2016-04" db="EMBL/GenBank/DDBJ databases">
        <authorList>
            <person name="Nguyen H.D."/>
            <person name="Samba Siva P."/>
            <person name="Cullis J."/>
            <person name="Levesque C.A."/>
            <person name="Hambleton S."/>
        </authorList>
    </citation>
    <scope>NUCLEOTIDE SEQUENCE</scope>
    <source>
        <strain evidence="3">DAOMC 236426</strain>
    </source>
</reference>
<feature type="compositionally biased region" description="Polar residues" evidence="2">
    <location>
        <begin position="588"/>
        <end position="606"/>
    </location>
</feature>
<dbReference type="PANTHER" id="PTHR19321">
    <property type="entry name" value="PROTEIN REGULATOR OF CYTOKINESIS 1 PRC1-RELATED"/>
    <property type="match status" value="1"/>
</dbReference>
<dbReference type="GO" id="GO:0005737">
    <property type="term" value="C:cytoplasm"/>
    <property type="evidence" value="ECO:0007669"/>
    <property type="project" value="TreeGrafter"/>
</dbReference>
<dbReference type="GO" id="GO:0008017">
    <property type="term" value="F:microtubule binding"/>
    <property type="evidence" value="ECO:0007669"/>
    <property type="project" value="InterPro"/>
</dbReference>
<dbReference type="InterPro" id="IPR007145">
    <property type="entry name" value="MAP65_Ase1_PRC1"/>
</dbReference>
<evidence type="ECO:0000256" key="2">
    <source>
        <dbReference type="SAM" id="MobiDB-lite"/>
    </source>
</evidence>
<dbReference type="PANTHER" id="PTHR19321:SF41">
    <property type="entry name" value="FASCETTO-RELATED"/>
    <property type="match status" value="1"/>
</dbReference>
<protein>
    <submittedName>
        <fullName evidence="3">Uncharacterized protein</fullName>
    </submittedName>
</protein>
<keyword evidence="1" id="KW-0175">Coiled coil</keyword>
<comment type="caution">
    <text evidence="3">The sequence shown here is derived from an EMBL/GenBank/DDBJ whole genome shotgun (WGS) entry which is preliminary data.</text>
</comment>
<dbReference type="Proteomes" id="UP000077684">
    <property type="component" value="Unassembled WGS sequence"/>
</dbReference>
<gene>
    <name evidence="3" type="ORF">A4X06_0g1931</name>
</gene>
<feature type="compositionally biased region" description="Low complexity" evidence="2">
    <location>
        <begin position="613"/>
        <end position="635"/>
    </location>
</feature>
<feature type="compositionally biased region" description="Low complexity" evidence="2">
    <location>
        <begin position="651"/>
        <end position="691"/>
    </location>
</feature>
<dbReference type="AlphaFoldDB" id="A0A8X7MYK0"/>
<dbReference type="Pfam" id="PF03999">
    <property type="entry name" value="MAP65_ASE1"/>
    <property type="match status" value="1"/>
</dbReference>
<sequence>MDIPALTSLLSTSTSTLAALHAELGHPPDQLQQALALLAETVRSTVDAQIAAVRAQVDQVGRECEGAKARAEGLRKALGEETMLVGIKTGRAGKKSGEKARSNETLLLRKARLEQEASQLEETYNARCDQVDTLLEQIQHLAPVLEGETADNQDTDDPIVPALPQRDVIQITTDATVTEISTASKSYLQALHAHLTGLEALQQARSERFQAYVRYTFNLWGTLFLRPAIESDAFERAICRAAGLVPVMESVEVEEGVDERTGEVRLVRRTLFQGQFKTVDDEEWPMEHGEEVLLPSVTILSRLRTLVEGLESERARREGRIQTLYDELFTLWSRFDCAENEMDDFVLQNMGLSLESIENYECELDKMLKLKAQHSLIFIARIREQMTQYSQSARLSQAEAEALFPEFFIPLPDAQHAATSEATPQPGAAEAYDDLLAAHEQAIPRILALIEAKAPLMKLVDRYEEVCREEDELLESAKNTARLFPGAKKGATGAGGKVEKPKRDPGRLLREEKMRKRVKVLKPKLEAEMMKAIPAWEQENGGAFMLDGERYMDHLEALVAARKPVTSIPPVSSVNSQAGQKRGRAGSVGSSAAPTPSISRVNSMVLSTPLGPSSAHNRTASSSSSVSAAGRGKAAPPQTPSQAPLAKKARLANANGTGTGTARPATRIAGPTPAGAGRSAGATALGSSTSSMLGRTPAAMQGARKGNPNVSSAVGPPRRPGGVNTANASQSQQQQQQQGQQQQMAITLLPPSAPFRPRASIGPFAGVHHHNTTAAETEESMLHNQRFVSGSSNLSFATSNAGTVIIHASAPQHSMFGNHHAGEEVEEEQRHVTAPLFFDGRKKVVGGGGEVQSGLEVKPRGNRSRPSLSLQKSLMAHPDDAAAGDVTAGGGGPLAPSSSSMRLVSSEIARRMGTAVGASATGGSGGNWDRLVEEEDDLEEEDLIMGSVVEEGEEDLEQEEEAVGGLRLPMSMPAVDEEVGGVRRSRRVVAAAAY</sequence>
<feature type="compositionally biased region" description="Low complexity" evidence="2">
    <location>
        <begin position="729"/>
        <end position="743"/>
    </location>
</feature>
<evidence type="ECO:0000313" key="4">
    <source>
        <dbReference type="Proteomes" id="UP000077684"/>
    </source>
</evidence>
<reference evidence="3" key="2">
    <citation type="journal article" date="2019" name="IMA Fungus">
        <title>Genome sequencing and comparison of five Tilletia species to identify candidate genes for the detection of regulated species infecting wheat.</title>
        <authorList>
            <person name="Nguyen H.D.T."/>
            <person name="Sultana T."/>
            <person name="Kesanakurti P."/>
            <person name="Hambleton S."/>
        </authorList>
    </citation>
    <scope>NUCLEOTIDE SEQUENCE</scope>
    <source>
        <strain evidence="3">DAOMC 236426</strain>
    </source>
</reference>
<dbReference type="GO" id="GO:1990023">
    <property type="term" value="C:mitotic spindle midzone"/>
    <property type="evidence" value="ECO:0007669"/>
    <property type="project" value="TreeGrafter"/>
</dbReference>
<dbReference type="EMBL" id="LWDE02000134">
    <property type="protein sequence ID" value="KAE8252775.1"/>
    <property type="molecule type" value="Genomic_DNA"/>
</dbReference>
<dbReference type="GO" id="GO:0051256">
    <property type="term" value="P:mitotic spindle midzone assembly"/>
    <property type="evidence" value="ECO:0007669"/>
    <property type="project" value="TreeGrafter"/>
</dbReference>
<feature type="coiled-coil region" evidence="1">
    <location>
        <begin position="103"/>
        <end position="130"/>
    </location>
</feature>
<organism evidence="3 4">
    <name type="scientific">Tilletia controversa</name>
    <name type="common">dwarf bunt fungus</name>
    <dbReference type="NCBI Taxonomy" id="13291"/>
    <lineage>
        <taxon>Eukaryota</taxon>
        <taxon>Fungi</taxon>
        <taxon>Dikarya</taxon>
        <taxon>Basidiomycota</taxon>
        <taxon>Ustilaginomycotina</taxon>
        <taxon>Exobasidiomycetes</taxon>
        <taxon>Tilletiales</taxon>
        <taxon>Tilletiaceae</taxon>
        <taxon>Tilletia</taxon>
    </lineage>
</organism>
<evidence type="ECO:0000313" key="3">
    <source>
        <dbReference type="EMBL" id="KAE8252775.1"/>
    </source>
</evidence>
<feature type="region of interest" description="Disordered" evidence="2">
    <location>
        <begin position="848"/>
        <end position="869"/>
    </location>
</feature>
<feature type="region of interest" description="Disordered" evidence="2">
    <location>
        <begin position="568"/>
        <end position="743"/>
    </location>
</feature>